<gene>
    <name evidence="1" type="ORF">AVEN_223029_1</name>
</gene>
<evidence type="ECO:0000313" key="1">
    <source>
        <dbReference type="EMBL" id="GBO15881.1"/>
    </source>
</evidence>
<dbReference type="AlphaFoldDB" id="A0A4Y2UUK9"/>
<dbReference type="Proteomes" id="UP000499080">
    <property type="component" value="Unassembled WGS sequence"/>
</dbReference>
<organism evidence="1 2">
    <name type="scientific">Araneus ventricosus</name>
    <name type="common">Orbweaver spider</name>
    <name type="synonym">Epeira ventricosa</name>
    <dbReference type="NCBI Taxonomy" id="182803"/>
    <lineage>
        <taxon>Eukaryota</taxon>
        <taxon>Metazoa</taxon>
        <taxon>Ecdysozoa</taxon>
        <taxon>Arthropoda</taxon>
        <taxon>Chelicerata</taxon>
        <taxon>Arachnida</taxon>
        <taxon>Araneae</taxon>
        <taxon>Araneomorphae</taxon>
        <taxon>Entelegynae</taxon>
        <taxon>Araneoidea</taxon>
        <taxon>Araneidae</taxon>
        <taxon>Araneus</taxon>
    </lineage>
</organism>
<sequence>YDTANGFMFVIKRPTSPLQSEGRLDYSPYVYLVSLELYAQFAIARSVSTLEQRGER</sequence>
<dbReference type="EMBL" id="BGPR01039835">
    <property type="protein sequence ID" value="GBO15881.1"/>
    <property type="molecule type" value="Genomic_DNA"/>
</dbReference>
<feature type="non-terminal residue" evidence="1">
    <location>
        <position position="1"/>
    </location>
</feature>
<protein>
    <submittedName>
        <fullName evidence="1">Uncharacterized protein</fullName>
    </submittedName>
</protein>
<proteinExistence type="predicted"/>
<name>A0A4Y2UUK9_ARAVE</name>
<evidence type="ECO:0000313" key="2">
    <source>
        <dbReference type="Proteomes" id="UP000499080"/>
    </source>
</evidence>
<keyword evidence="2" id="KW-1185">Reference proteome</keyword>
<reference evidence="1 2" key="1">
    <citation type="journal article" date="2019" name="Sci. Rep.">
        <title>Orb-weaving spider Araneus ventricosus genome elucidates the spidroin gene catalogue.</title>
        <authorList>
            <person name="Kono N."/>
            <person name="Nakamura H."/>
            <person name="Ohtoshi R."/>
            <person name="Moran D.A.P."/>
            <person name="Shinohara A."/>
            <person name="Yoshida Y."/>
            <person name="Fujiwara M."/>
            <person name="Mori M."/>
            <person name="Tomita M."/>
            <person name="Arakawa K."/>
        </authorList>
    </citation>
    <scope>NUCLEOTIDE SEQUENCE [LARGE SCALE GENOMIC DNA]</scope>
</reference>
<accession>A0A4Y2UUK9</accession>
<comment type="caution">
    <text evidence="1">The sequence shown here is derived from an EMBL/GenBank/DDBJ whole genome shotgun (WGS) entry which is preliminary data.</text>
</comment>